<comment type="caution">
    <text evidence="1">The sequence shown here is derived from an EMBL/GenBank/DDBJ whole genome shotgun (WGS) entry which is preliminary data.</text>
</comment>
<sequence>MTEEQLKIVVDENDEHDSKKIVLQRYFFREWKLVILFPMALSPTSHLHIKFDLSEDMHVNRPLTDPSSTALKATISPTKAAEASDAGVAVEVPTEIISEDVLLRYFGSVDTSSPPALPVGIHGDRVEEFLARGIPTKKEELYALRASLLRLSKETTDSPVLATTYNDMALALNDLIALHRTAKDSHDEVVAALQHLGSLPQEKNRIQTSFNQNDLQEQLSKLRVELERIQAEIGAIILAIDVLDSAIGTHDSCRSSLFWQSLQLDNKIRELDNQQTVWEMDQSAGSEWLSKLEIEWNKWKIRVVQAMPKITTLLLAHHVGELSADTLMDLQSKAIIASVVQEVSDDTQAFTETMKYL</sequence>
<name>A0AAE1VED8_9SOLA</name>
<gene>
    <name evidence="1" type="ORF">RND71_023025</name>
</gene>
<organism evidence="1 2">
    <name type="scientific">Anisodus tanguticus</name>
    <dbReference type="NCBI Taxonomy" id="243964"/>
    <lineage>
        <taxon>Eukaryota</taxon>
        <taxon>Viridiplantae</taxon>
        <taxon>Streptophyta</taxon>
        <taxon>Embryophyta</taxon>
        <taxon>Tracheophyta</taxon>
        <taxon>Spermatophyta</taxon>
        <taxon>Magnoliopsida</taxon>
        <taxon>eudicotyledons</taxon>
        <taxon>Gunneridae</taxon>
        <taxon>Pentapetalae</taxon>
        <taxon>asterids</taxon>
        <taxon>lamiids</taxon>
        <taxon>Solanales</taxon>
        <taxon>Solanaceae</taxon>
        <taxon>Solanoideae</taxon>
        <taxon>Hyoscyameae</taxon>
        <taxon>Anisodus</taxon>
    </lineage>
</organism>
<keyword evidence="2" id="KW-1185">Reference proteome</keyword>
<evidence type="ECO:0000313" key="2">
    <source>
        <dbReference type="Proteomes" id="UP001291623"/>
    </source>
</evidence>
<accession>A0AAE1VED8</accession>
<evidence type="ECO:0000313" key="1">
    <source>
        <dbReference type="EMBL" id="KAK4357415.1"/>
    </source>
</evidence>
<protein>
    <submittedName>
        <fullName evidence="1">Uncharacterized protein</fullName>
    </submittedName>
</protein>
<proteinExistence type="predicted"/>
<dbReference type="Proteomes" id="UP001291623">
    <property type="component" value="Unassembled WGS sequence"/>
</dbReference>
<reference evidence="1" key="1">
    <citation type="submission" date="2023-12" db="EMBL/GenBank/DDBJ databases">
        <title>Genome assembly of Anisodus tanguticus.</title>
        <authorList>
            <person name="Wang Y.-J."/>
        </authorList>
    </citation>
    <scope>NUCLEOTIDE SEQUENCE</scope>
    <source>
        <strain evidence="1">KB-2021</strain>
        <tissue evidence="1">Leaf</tissue>
    </source>
</reference>
<dbReference type="AlphaFoldDB" id="A0AAE1VED8"/>
<dbReference type="EMBL" id="JAVYJV010000012">
    <property type="protein sequence ID" value="KAK4357415.1"/>
    <property type="molecule type" value="Genomic_DNA"/>
</dbReference>